<keyword evidence="3" id="KW-1185">Reference proteome</keyword>
<dbReference type="GeneID" id="90984390"/>
<dbReference type="RefSeq" id="WP_037977872.1">
    <property type="nucleotide sequence ID" value="NZ_JAXDSK010000029.1"/>
</dbReference>
<dbReference type="EMBL" id="JMKI01000047">
    <property type="protein sequence ID" value="KEJ91480.1"/>
    <property type="molecule type" value="Genomic_DNA"/>
</dbReference>
<dbReference type="InterPro" id="IPR024185">
    <property type="entry name" value="FTHF_cligase-like_sf"/>
</dbReference>
<dbReference type="OrthoDB" id="9809147at2"/>
<dbReference type="AlphaFoldDB" id="A0A073IPK0"/>
<dbReference type="PANTHER" id="PTHR36179:SF2">
    <property type="entry name" value="LUD DOMAIN-CONTAINING PROTEIN"/>
    <property type="match status" value="1"/>
</dbReference>
<evidence type="ECO:0000313" key="2">
    <source>
        <dbReference type="EMBL" id="KEJ91480.1"/>
    </source>
</evidence>
<accession>A0A073IPK0</accession>
<dbReference type="InterPro" id="IPR003741">
    <property type="entry name" value="LUD_dom"/>
</dbReference>
<dbReference type="SUPFAM" id="SSF100950">
    <property type="entry name" value="NagB/RpiA/CoA transferase-like"/>
    <property type="match status" value="1"/>
</dbReference>
<name>A0A073IPK0_9BACT</name>
<feature type="domain" description="LUD" evidence="1">
    <location>
        <begin position="16"/>
        <end position="208"/>
    </location>
</feature>
<dbReference type="Gene3D" id="3.40.50.10420">
    <property type="entry name" value="NagB/RpiA/CoA transferase-like"/>
    <property type="match status" value="1"/>
</dbReference>
<dbReference type="Pfam" id="PF02589">
    <property type="entry name" value="LUD_dom"/>
    <property type="match status" value="1"/>
</dbReference>
<proteinExistence type="predicted"/>
<evidence type="ECO:0000313" key="3">
    <source>
        <dbReference type="Proteomes" id="UP000027665"/>
    </source>
</evidence>
<comment type="caution">
    <text evidence="2">The sequence shown here is derived from an EMBL/GenBank/DDBJ whole genome shotgun (WGS) entry which is preliminary data.</text>
</comment>
<reference evidence="2 3" key="1">
    <citation type="submission" date="2014-04" db="EMBL/GenBank/DDBJ databases">
        <title>Draft Genome Sequence of Synergistes jonesii.</title>
        <authorList>
            <person name="Coil D.A."/>
            <person name="Eisen J.A."/>
            <person name="Holland-Moritz H.E."/>
        </authorList>
    </citation>
    <scope>NUCLEOTIDE SEQUENCE [LARGE SCALE GENOMIC DNA]</scope>
    <source>
        <strain evidence="2 3">78-1</strain>
    </source>
</reference>
<dbReference type="PATRIC" id="fig|2754.20.peg.926"/>
<organism evidence="2 3">
    <name type="scientific">Synergistes jonesii</name>
    <dbReference type="NCBI Taxonomy" id="2754"/>
    <lineage>
        <taxon>Bacteria</taxon>
        <taxon>Thermotogati</taxon>
        <taxon>Synergistota</taxon>
        <taxon>Synergistia</taxon>
        <taxon>Synergistales</taxon>
        <taxon>Synergistaceae</taxon>
        <taxon>Synergistes</taxon>
    </lineage>
</organism>
<sequence length="214" mass="23637">MAEFDCVKMRNQLRAEKVIKELKGRNMTGYYADSREEALRMALEIIPKGASVSWGGTISIEQIGLKDALRKGGYKLYAVDDIKDPEERRRAETLAFNADYFLTSCNAVSEDGILVNIDGRSNRVSSIAYGPKHVLMIVGMNKIARDLDAALSRAKNEAAPLNAVRLSADTPCAKTGVCFDCKAPGTICCQYLVTRYSRQTGRMILILVNDYLGL</sequence>
<protein>
    <submittedName>
        <fullName evidence="2">Membrane protein</fullName>
    </submittedName>
</protein>
<dbReference type="InterPro" id="IPR037171">
    <property type="entry name" value="NagB/RpiA_transferase-like"/>
</dbReference>
<dbReference type="Proteomes" id="UP000027665">
    <property type="component" value="Unassembled WGS sequence"/>
</dbReference>
<evidence type="ECO:0000259" key="1">
    <source>
        <dbReference type="Pfam" id="PF02589"/>
    </source>
</evidence>
<dbReference type="eggNOG" id="COG1139">
    <property type="taxonomic scope" value="Bacteria"/>
</dbReference>
<gene>
    <name evidence="2" type="ORF">EH55_09760</name>
</gene>
<dbReference type="STRING" id="2754.EH55_09760"/>
<dbReference type="PANTHER" id="PTHR36179">
    <property type="entry name" value="LUD_DOM DOMAIN-CONTAINING PROTEIN"/>
    <property type="match status" value="1"/>
</dbReference>